<comment type="caution">
    <text evidence="2">The sequence shown here is derived from an EMBL/GenBank/DDBJ whole genome shotgun (WGS) entry which is preliminary data.</text>
</comment>
<feature type="compositionally biased region" description="Basic and acidic residues" evidence="1">
    <location>
        <begin position="200"/>
        <end position="218"/>
    </location>
</feature>
<evidence type="ECO:0000313" key="3">
    <source>
        <dbReference type="Proteomes" id="UP001212997"/>
    </source>
</evidence>
<dbReference type="AlphaFoldDB" id="A0AAD5YMG6"/>
<dbReference type="Proteomes" id="UP001212997">
    <property type="component" value="Unassembled WGS sequence"/>
</dbReference>
<accession>A0AAD5YMG6</accession>
<feature type="region of interest" description="Disordered" evidence="1">
    <location>
        <begin position="195"/>
        <end position="233"/>
    </location>
</feature>
<name>A0AAD5YMG6_9APHY</name>
<dbReference type="EMBL" id="JANAWD010000038">
    <property type="protein sequence ID" value="KAJ3489831.1"/>
    <property type="molecule type" value="Genomic_DNA"/>
</dbReference>
<sequence>MLKRGRRRVKPYGRADPSEPQITFIGQDTTRHHYQTSTSLSQTRTTHNAPYNIFVLPSDVPPNDPIIQRYKELRLLGLQTDPASFVSTYEREAAYLPEKWRVSRKPWPEQEKATIVATSSELDVSNVDGEIGGQTEGDVSDFRRAGTERWVGMVVALAPNHEGVKENPIFAPLASKHEMKGRYDKIYVTSCYSGSSRISRKGDREGINGEECGMDRTEVQGSRGRGRRSTYSA</sequence>
<proteinExistence type="predicted"/>
<evidence type="ECO:0000313" key="2">
    <source>
        <dbReference type="EMBL" id="KAJ3489831.1"/>
    </source>
</evidence>
<reference evidence="2" key="1">
    <citation type="submission" date="2022-07" db="EMBL/GenBank/DDBJ databases">
        <title>Genome Sequence of Physisporinus lineatus.</title>
        <authorList>
            <person name="Buettner E."/>
        </authorList>
    </citation>
    <scope>NUCLEOTIDE SEQUENCE</scope>
    <source>
        <strain evidence="2">VT162</strain>
    </source>
</reference>
<keyword evidence="3" id="KW-1185">Reference proteome</keyword>
<feature type="compositionally biased region" description="Basic residues" evidence="1">
    <location>
        <begin position="1"/>
        <end position="11"/>
    </location>
</feature>
<organism evidence="2 3">
    <name type="scientific">Meripilus lineatus</name>
    <dbReference type="NCBI Taxonomy" id="2056292"/>
    <lineage>
        <taxon>Eukaryota</taxon>
        <taxon>Fungi</taxon>
        <taxon>Dikarya</taxon>
        <taxon>Basidiomycota</taxon>
        <taxon>Agaricomycotina</taxon>
        <taxon>Agaricomycetes</taxon>
        <taxon>Polyporales</taxon>
        <taxon>Meripilaceae</taxon>
        <taxon>Meripilus</taxon>
    </lineage>
</organism>
<feature type="compositionally biased region" description="Basic residues" evidence="1">
    <location>
        <begin position="224"/>
        <end position="233"/>
    </location>
</feature>
<gene>
    <name evidence="2" type="ORF">NLI96_g1856</name>
</gene>
<feature type="region of interest" description="Disordered" evidence="1">
    <location>
        <begin position="1"/>
        <end position="20"/>
    </location>
</feature>
<protein>
    <submittedName>
        <fullName evidence="2">Uncharacterized protein</fullName>
    </submittedName>
</protein>
<evidence type="ECO:0000256" key="1">
    <source>
        <dbReference type="SAM" id="MobiDB-lite"/>
    </source>
</evidence>